<sequence>MATEVEMRIEVKAGTTTWGGGERGKVTKFELRIKAKAGTKMGGGVESGMATEVGMRIEAKSGTRMGDGNECGKENKLGMSTEAKGGTGMGPNEIRMEAEVAKVMMAEVKARIGTTDKMKVKMKAKTGTEIENTIGWRTEAETWTDTREADRGLLEAGSRTEIEGIKSGMKPGLGAEMGIENGIGKGMEGEAGTERKAAIRLRMKNEILVACVKISTDLEGRMRRIIDIGGRI</sequence>
<gene>
    <name evidence="2" type="ORF">CYMTET_49503</name>
</gene>
<accession>A0AAE0ETU2</accession>
<dbReference type="EMBL" id="LGRX02033578">
    <property type="protein sequence ID" value="KAK3240668.1"/>
    <property type="molecule type" value="Genomic_DNA"/>
</dbReference>
<name>A0AAE0ETU2_9CHLO</name>
<organism evidence="2 3">
    <name type="scientific">Cymbomonas tetramitiformis</name>
    <dbReference type="NCBI Taxonomy" id="36881"/>
    <lineage>
        <taxon>Eukaryota</taxon>
        <taxon>Viridiplantae</taxon>
        <taxon>Chlorophyta</taxon>
        <taxon>Pyramimonadophyceae</taxon>
        <taxon>Pyramimonadales</taxon>
        <taxon>Pyramimonadaceae</taxon>
        <taxon>Cymbomonas</taxon>
    </lineage>
</organism>
<dbReference type="Proteomes" id="UP001190700">
    <property type="component" value="Unassembled WGS sequence"/>
</dbReference>
<proteinExistence type="predicted"/>
<keyword evidence="3" id="KW-1185">Reference proteome</keyword>
<protein>
    <submittedName>
        <fullName evidence="2">Uncharacterized protein</fullName>
    </submittedName>
</protein>
<reference evidence="2 3" key="1">
    <citation type="journal article" date="2015" name="Genome Biol. Evol.">
        <title>Comparative Genomics of a Bacterivorous Green Alga Reveals Evolutionary Causalities and Consequences of Phago-Mixotrophic Mode of Nutrition.</title>
        <authorList>
            <person name="Burns J.A."/>
            <person name="Paasch A."/>
            <person name="Narechania A."/>
            <person name="Kim E."/>
        </authorList>
    </citation>
    <scope>NUCLEOTIDE SEQUENCE [LARGE SCALE GENOMIC DNA]</scope>
    <source>
        <strain evidence="2 3">PLY_AMNH</strain>
    </source>
</reference>
<evidence type="ECO:0000313" key="3">
    <source>
        <dbReference type="Proteomes" id="UP001190700"/>
    </source>
</evidence>
<evidence type="ECO:0000313" key="2">
    <source>
        <dbReference type="EMBL" id="KAK3240668.1"/>
    </source>
</evidence>
<dbReference type="AlphaFoldDB" id="A0AAE0ETU2"/>
<comment type="caution">
    <text evidence="2">The sequence shown here is derived from an EMBL/GenBank/DDBJ whole genome shotgun (WGS) entry which is preliminary data.</text>
</comment>
<evidence type="ECO:0000256" key="1">
    <source>
        <dbReference type="SAM" id="MobiDB-lite"/>
    </source>
</evidence>
<feature type="region of interest" description="Disordered" evidence="1">
    <location>
        <begin position="62"/>
        <end position="91"/>
    </location>
</feature>